<evidence type="ECO:0000313" key="14">
    <source>
        <dbReference type="Proteomes" id="UP001054902"/>
    </source>
</evidence>
<feature type="signal peptide" evidence="11">
    <location>
        <begin position="1"/>
        <end position="18"/>
    </location>
</feature>
<feature type="region of interest" description="Disordered" evidence="10">
    <location>
        <begin position="171"/>
        <end position="203"/>
    </location>
</feature>
<feature type="compositionally biased region" description="Basic residues" evidence="10">
    <location>
        <begin position="965"/>
        <end position="978"/>
    </location>
</feature>
<evidence type="ECO:0000256" key="6">
    <source>
        <dbReference type="ARBA" id="ARBA00022840"/>
    </source>
</evidence>
<dbReference type="GO" id="GO:0008270">
    <property type="term" value="F:zinc ion binding"/>
    <property type="evidence" value="ECO:0007669"/>
    <property type="project" value="UniProtKB-KW"/>
</dbReference>
<evidence type="ECO:0000256" key="2">
    <source>
        <dbReference type="ARBA" id="ARBA00022723"/>
    </source>
</evidence>
<evidence type="ECO:0000313" key="13">
    <source>
        <dbReference type="EMBL" id="GFH45047.1"/>
    </source>
</evidence>
<comment type="similarity">
    <text evidence="1">Belongs to the DNA mismatch repair MutS family.</text>
</comment>
<name>A0AAD3GZH5_9STRA</name>
<evidence type="ECO:0000256" key="10">
    <source>
        <dbReference type="SAM" id="MobiDB-lite"/>
    </source>
</evidence>
<dbReference type="SUPFAM" id="SSF144232">
    <property type="entry name" value="HIT/MYND zinc finger-like"/>
    <property type="match status" value="1"/>
</dbReference>
<dbReference type="GO" id="GO:0140664">
    <property type="term" value="F:ATP-dependent DNA damage sensor activity"/>
    <property type="evidence" value="ECO:0007669"/>
    <property type="project" value="InterPro"/>
</dbReference>
<sequence>MIILFAFCSCLLWIQVEPFTSPPSSGLLLSTPRKAVRSRNFHYPLSMSSEQEESTKIRKELVDALDLYPILQNVAKHAGTKRAIDAFMQLVTHEDDAQKKNEFYTNYNNSKKKALLSSMAGGSTFSSSALGRDSRSLYSSKFIIKIAGNIEEAQREWDLIKEASDVLGGHYKASGTRNRSSLKSQSKKTVPNPPLYGSSTNPWSISIEDTNSDDDEWLRSVLNGFTGTLELENILQAEQVVKRIIGCKRWADDEQVQKVAPNLSLIFKEIYDFAGLQNIYNEIEETVRIVKGSQTFSGMQTFAFELNSAKFPNLSILKQKEKALMDQTNKIMEKLFSNKKYVSQLSGFTRKKPEPYELEGRIVVAAPREVAQKIGIIRGQTDSFCYVEPQEIVKIGNEIQSIRKEIEALSNEITHHLSGTIIRGANSMNHGLDVVAKLDAIFARAAFGYTLNGFVPIIHDEGRIQIKDFIHPVLAAKSRSRVVPVDIYIGDENGKDTLMISGVNGGGKSLAMKSFGVCAMLTKLGIPLPRDDSTYKMNDVTRCDFFDEILVEVGDHQSLEQGESTYMAQLNSLSKVLQKIEESSKQSSSLILLDELGSGTDPTQAACIAQAFLEKILENRRTRTIVTTHSTQLKALSLEDDRFESASVLLQVGSDDAQYRLPSYKLVYGTVGNSYALSAAARASPKIPDDVLDRAAALIASSQDKSASYLRTITEAMEAEKDRYEEATIAVESYRKDIILCRDALVTLAKSYESQLSKVESKLDNILIAMKESGKDNFDVVGDSLSMLRLVKKAIKSKGDMLREKGMKIVKISDVLQPRSSVTIINGDFEGNIGFVSDNQNDVGFDEVAIDLDIDYGLALGTPKLRLTLKRSDLAIFDYPSIDEDWGSYSDYTAEKTVIDSRNSLLNTLNSLKTEEKVQKKNSPVPAKKKSGSKSKFTSSRQRKAANKKASSKKKRGRKVDMGRKSNRHGGKTNKKKCNKEAHTNAKFERIDRDIQVWTKEASDMHDNFLHFQARNKYYEILSLMAAEKELLQRNYPIKSGMHYYNVKNIIIRTDIATVEVTRRNFESVVPLFQFCKKNFPAEMKHFFKLELYYYLALMVTGKLDSSEATAIASKLMFSKPTASRQDINTIAACIWLQYIGEFRRLKKWDDCLDFTGRISDYLDQSSSYCSSLEYVATYIERYRVEAAKRSKHYLTKMSVSLYNYIFTMLGKGIRHLTRGLACRHSCQHSYHILVLAQWLFLNQHGTFEECNKTRDIAVRFVAKYIESIHSEFAMNSCLGCREKSTDLKPGFVCGGCRAVCFCSRDHQRSSWRRLLDWGVGIGHKMICPLHKAYRKYRNAEKGHGDEKNVDEYHLRFLGECETFLSKSLGLEDLCFNEEFVNCYARKYKGIFLGTQVLLEVQ</sequence>
<keyword evidence="3" id="KW-0547">Nucleotide-binding</keyword>
<dbReference type="PROSITE" id="PS50865">
    <property type="entry name" value="ZF_MYND_2"/>
    <property type="match status" value="1"/>
</dbReference>
<dbReference type="Gene3D" id="6.10.140.2220">
    <property type="match status" value="1"/>
</dbReference>
<proteinExistence type="inferred from homology"/>
<dbReference type="GO" id="GO:0030983">
    <property type="term" value="F:mismatched DNA binding"/>
    <property type="evidence" value="ECO:0007669"/>
    <property type="project" value="InterPro"/>
</dbReference>
<keyword evidence="4 8" id="KW-0863">Zinc-finger</keyword>
<accession>A0AAD3GZH5</accession>
<evidence type="ECO:0000256" key="11">
    <source>
        <dbReference type="SAM" id="SignalP"/>
    </source>
</evidence>
<dbReference type="GO" id="GO:0006298">
    <property type="term" value="P:mismatch repair"/>
    <property type="evidence" value="ECO:0007669"/>
    <property type="project" value="InterPro"/>
</dbReference>
<feature type="chain" id="PRO_5042058091" description="MYND-type domain-containing protein" evidence="11">
    <location>
        <begin position="19"/>
        <end position="1402"/>
    </location>
</feature>
<gene>
    <name evidence="13" type="ORF">CTEN210_01521</name>
</gene>
<dbReference type="InterPro" id="IPR007696">
    <property type="entry name" value="DNA_mismatch_repair_MutS_core"/>
</dbReference>
<keyword evidence="2" id="KW-0479">Metal-binding</keyword>
<keyword evidence="11" id="KW-0732">Signal</keyword>
<dbReference type="Gene3D" id="3.40.50.300">
    <property type="entry name" value="P-loop containing nucleotide triphosphate hydrolases"/>
    <property type="match status" value="1"/>
</dbReference>
<keyword evidence="5" id="KW-0862">Zinc</keyword>
<dbReference type="InterPro" id="IPR036187">
    <property type="entry name" value="DNA_mismatch_repair_MutS_sf"/>
</dbReference>
<dbReference type="SUPFAM" id="SSF52540">
    <property type="entry name" value="P-loop containing nucleoside triphosphate hydrolases"/>
    <property type="match status" value="1"/>
</dbReference>
<reference evidence="13 14" key="1">
    <citation type="journal article" date="2021" name="Sci. Rep.">
        <title>The genome of the diatom Chaetoceros tenuissimus carries an ancient integrated fragment of an extant virus.</title>
        <authorList>
            <person name="Hongo Y."/>
            <person name="Kimura K."/>
            <person name="Takaki Y."/>
            <person name="Yoshida Y."/>
            <person name="Baba S."/>
            <person name="Kobayashi G."/>
            <person name="Nagasaki K."/>
            <person name="Hano T."/>
            <person name="Tomaru Y."/>
        </authorList>
    </citation>
    <scope>NUCLEOTIDE SEQUENCE [LARGE SCALE GENOMIC DNA]</scope>
    <source>
        <strain evidence="13 14">NIES-3715</strain>
    </source>
</reference>
<dbReference type="InterPro" id="IPR002893">
    <property type="entry name" value="Znf_MYND"/>
</dbReference>
<feature type="domain" description="MYND-type" evidence="12">
    <location>
        <begin position="1278"/>
        <end position="1328"/>
    </location>
</feature>
<keyword evidence="7" id="KW-0238">DNA-binding</keyword>
<evidence type="ECO:0000256" key="9">
    <source>
        <dbReference type="SAM" id="Coils"/>
    </source>
</evidence>
<evidence type="ECO:0000256" key="4">
    <source>
        <dbReference type="ARBA" id="ARBA00022771"/>
    </source>
</evidence>
<comment type="caution">
    <text evidence="13">The sequence shown here is derived from an EMBL/GenBank/DDBJ whole genome shotgun (WGS) entry which is preliminary data.</text>
</comment>
<dbReference type="PANTHER" id="PTHR11361:SF148">
    <property type="entry name" value="DNA MISMATCH REPAIR PROTEIN MSH6"/>
    <property type="match status" value="1"/>
</dbReference>
<keyword evidence="14" id="KW-1185">Reference proteome</keyword>
<evidence type="ECO:0000256" key="8">
    <source>
        <dbReference type="PROSITE-ProRule" id="PRU00134"/>
    </source>
</evidence>
<evidence type="ECO:0000256" key="7">
    <source>
        <dbReference type="ARBA" id="ARBA00023125"/>
    </source>
</evidence>
<evidence type="ECO:0000256" key="1">
    <source>
        <dbReference type="ARBA" id="ARBA00006271"/>
    </source>
</evidence>
<dbReference type="InterPro" id="IPR045076">
    <property type="entry name" value="MutS"/>
</dbReference>
<feature type="compositionally biased region" description="Basic residues" evidence="10">
    <location>
        <begin position="941"/>
        <end position="958"/>
    </location>
</feature>
<keyword evidence="9" id="KW-0175">Coiled coil</keyword>
<dbReference type="SMART" id="SM00534">
    <property type="entry name" value="MUTSac"/>
    <property type="match status" value="1"/>
</dbReference>
<dbReference type="SMART" id="SM00533">
    <property type="entry name" value="MUTSd"/>
    <property type="match status" value="1"/>
</dbReference>
<evidence type="ECO:0000259" key="12">
    <source>
        <dbReference type="PROSITE" id="PS50865"/>
    </source>
</evidence>
<dbReference type="EMBL" id="BLLK01000020">
    <property type="protein sequence ID" value="GFH45047.1"/>
    <property type="molecule type" value="Genomic_DNA"/>
</dbReference>
<keyword evidence="6" id="KW-0067">ATP-binding</keyword>
<feature type="region of interest" description="Disordered" evidence="10">
    <location>
        <begin position="913"/>
        <end position="985"/>
    </location>
</feature>
<feature type="compositionally biased region" description="Polar residues" evidence="10">
    <location>
        <begin position="175"/>
        <end position="189"/>
    </location>
</feature>
<feature type="coiled-coil region" evidence="9">
    <location>
        <begin position="717"/>
        <end position="769"/>
    </location>
</feature>
<dbReference type="SUPFAM" id="SSF48334">
    <property type="entry name" value="DNA repair protein MutS, domain III"/>
    <property type="match status" value="1"/>
</dbReference>
<organism evidence="13 14">
    <name type="scientific">Chaetoceros tenuissimus</name>
    <dbReference type="NCBI Taxonomy" id="426638"/>
    <lineage>
        <taxon>Eukaryota</taxon>
        <taxon>Sar</taxon>
        <taxon>Stramenopiles</taxon>
        <taxon>Ochrophyta</taxon>
        <taxon>Bacillariophyta</taxon>
        <taxon>Coscinodiscophyceae</taxon>
        <taxon>Chaetocerotophycidae</taxon>
        <taxon>Chaetocerotales</taxon>
        <taxon>Chaetocerotaceae</taxon>
        <taxon>Chaetoceros</taxon>
    </lineage>
</organism>
<evidence type="ECO:0000256" key="5">
    <source>
        <dbReference type="ARBA" id="ARBA00022833"/>
    </source>
</evidence>
<dbReference type="GO" id="GO:0032301">
    <property type="term" value="C:MutSalpha complex"/>
    <property type="evidence" value="ECO:0007669"/>
    <property type="project" value="TreeGrafter"/>
</dbReference>
<dbReference type="PANTHER" id="PTHR11361">
    <property type="entry name" value="DNA MISMATCH REPAIR PROTEIN MUTS FAMILY MEMBER"/>
    <property type="match status" value="1"/>
</dbReference>
<protein>
    <recommendedName>
        <fullName evidence="12">MYND-type domain-containing protein</fullName>
    </recommendedName>
</protein>
<evidence type="ECO:0000256" key="3">
    <source>
        <dbReference type="ARBA" id="ARBA00022741"/>
    </source>
</evidence>
<dbReference type="Proteomes" id="UP001054902">
    <property type="component" value="Unassembled WGS sequence"/>
</dbReference>
<dbReference type="Pfam" id="PF00488">
    <property type="entry name" value="MutS_V"/>
    <property type="match status" value="1"/>
</dbReference>
<dbReference type="InterPro" id="IPR000432">
    <property type="entry name" value="DNA_mismatch_repair_MutS_C"/>
</dbReference>
<dbReference type="GO" id="GO:0005524">
    <property type="term" value="F:ATP binding"/>
    <property type="evidence" value="ECO:0007669"/>
    <property type="project" value="UniProtKB-KW"/>
</dbReference>
<dbReference type="InterPro" id="IPR027417">
    <property type="entry name" value="P-loop_NTPase"/>
</dbReference>